<name>A0ABW6BHM7_9SPHI</name>
<keyword evidence="2" id="KW-0238">DNA-binding</keyword>
<dbReference type="InterPro" id="IPR036388">
    <property type="entry name" value="WH-like_DNA-bd_sf"/>
</dbReference>
<evidence type="ECO:0000256" key="1">
    <source>
        <dbReference type="ARBA" id="ARBA00023015"/>
    </source>
</evidence>
<dbReference type="Pfam" id="PF00196">
    <property type="entry name" value="GerE"/>
    <property type="match status" value="1"/>
</dbReference>
<sequence>MSPLKQFFSASNRIDTISDHDKKQLNSYHEIIYAFSRTTNASIYIIDYEKKEFEYVSENPLFLCGHSAEEVMQLGYAFYLKNVPSEDLQLLIQINKIGFDFFDRIPVAERRFYSISYDFHLITDEKERKLVNQKLTPIFLTETGKIWKALCIVTHSHEKVAGNIKVYKKWGLDILRYDLLQGRWKTNKKIDLTFRDVQILELSMRSYTINEIAAELFLSPDTIKFHRRKLFKKLDVSSMSEAIFFAEANKLI</sequence>
<dbReference type="Gene3D" id="3.30.450.20">
    <property type="entry name" value="PAS domain"/>
    <property type="match status" value="1"/>
</dbReference>
<evidence type="ECO:0000313" key="6">
    <source>
        <dbReference type="Proteomes" id="UP001597525"/>
    </source>
</evidence>
<accession>A0ABW6BHM7</accession>
<evidence type="ECO:0000313" key="5">
    <source>
        <dbReference type="EMBL" id="MFD2968787.1"/>
    </source>
</evidence>
<dbReference type="InterPro" id="IPR000792">
    <property type="entry name" value="Tscrpt_reg_LuxR_C"/>
</dbReference>
<dbReference type="CDD" id="cd06170">
    <property type="entry name" value="LuxR_C_like"/>
    <property type="match status" value="1"/>
</dbReference>
<evidence type="ECO:0000256" key="3">
    <source>
        <dbReference type="ARBA" id="ARBA00023163"/>
    </source>
</evidence>
<dbReference type="PANTHER" id="PTHR44688:SF16">
    <property type="entry name" value="DNA-BINDING TRANSCRIPTIONAL ACTIVATOR DEVR_DOSR"/>
    <property type="match status" value="1"/>
</dbReference>
<feature type="domain" description="HTH luxR-type" evidence="4">
    <location>
        <begin position="185"/>
        <end position="250"/>
    </location>
</feature>
<dbReference type="SMART" id="SM00421">
    <property type="entry name" value="HTH_LUXR"/>
    <property type="match status" value="1"/>
</dbReference>
<keyword evidence="1" id="KW-0805">Transcription regulation</keyword>
<dbReference type="RefSeq" id="WP_320184946.1">
    <property type="nucleotide sequence ID" value="NZ_CP138332.1"/>
</dbReference>
<organism evidence="5 6">
    <name type="scientific">Sphingobacterium bambusae</name>
    <dbReference type="NCBI Taxonomy" id="662858"/>
    <lineage>
        <taxon>Bacteria</taxon>
        <taxon>Pseudomonadati</taxon>
        <taxon>Bacteroidota</taxon>
        <taxon>Sphingobacteriia</taxon>
        <taxon>Sphingobacteriales</taxon>
        <taxon>Sphingobacteriaceae</taxon>
        <taxon>Sphingobacterium</taxon>
    </lineage>
</organism>
<dbReference type="Proteomes" id="UP001597525">
    <property type="component" value="Unassembled WGS sequence"/>
</dbReference>
<reference evidence="6" key="1">
    <citation type="journal article" date="2019" name="Int. J. Syst. Evol. Microbiol.">
        <title>The Global Catalogue of Microorganisms (GCM) 10K type strain sequencing project: providing services to taxonomists for standard genome sequencing and annotation.</title>
        <authorList>
            <consortium name="The Broad Institute Genomics Platform"/>
            <consortium name="The Broad Institute Genome Sequencing Center for Infectious Disease"/>
            <person name="Wu L."/>
            <person name="Ma J."/>
        </authorList>
    </citation>
    <scope>NUCLEOTIDE SEQUENCE [LARGE SCALE GENOMIC DNA]</scope>
    <source>
        <strain evidence="6">KCTC 22814</strain>
    </source>
</reference>
<proteinExistence type="predicted"/>
<keyword evidence="6" id="KW-1185">Reference proteome</keyword>
<evidence type="ECO:0000259" key="4">
    <source>
        <dbReference type="PROSITE" id="PS50043"/>
    </source>
</evidence>
<evidence type="ECO:0000256" key="2">
    <source>
        <dbReference type="ARBA" id="ARBA00023125"/>
    </source>
</evidence>
<dbReference type="PRINTS" id="PR00038">
    <property type="entry name" value="HTHLUXR"/>
</dbReference>
<comment type="caution">
    <text evidence="5">The sequence shown here is derived from an EMBL/GenBank/DDBJ whole genome shotgun (WGS) entry which is preliminary data.</text>
</comment>
<dbReference type="EMBL" id="JBHUPB010000010">
    <property type="protein sequence ID" value="MFD2968787.1"/>
    <property type="molecule type" value="Genomic_DNA"/>
</dbReference>
<dbReference type="SUPFAM" id="SSF46894">
    <property type="entry name" value="C-terminal effector domain of the bipartite response regulators"/>
    <property type="match status" value="1"/>
</dbReference>
<dbReference type="PROSITE" id="PS50043">
    <property type="entry name" value="HTH_LUXR_2"/>
    <property type="match status" value="1"/>
</dbReference>
<dbReference type="Gene3D" id="1.10.10.10">
    <property type="entry name" value="Winged helix-like DNA-binding domain superfamily/Winged helix DNA-binding domain"/>
    <property type="match status" value="1"/>
</dbReference>
<dbReference type="PANTHER" id="PTHR44688">
    <property type="entry name" value="DNA-BINDING TRANSCRIPTIONAL ACTIVATOR DEVR_DOSR"/>
    <property type="match status" value="1"/>
</dbReference>
<keyword evidence="3" id="KW-0804">Transcription</keyword>
<gene>
    <name evidence="5" type="ORF">ACFS7Y_15420</name>
</gene>
<protein>
    <submittedName>
        <fullName evidence="5">Response regulator transcription factor</fullName>
    </submittedName>
</protein>
<dbReference type="InterPro" id="IPR016032">
    <property type="entry name" value="Sig_transdc_resp-reg_C-effctor"/>
</dbReference>